<dbReference type="EMBL" id="BOOR01000056">
    <property type="protein sequence ID" value="GII57884.1"/>
    <property type="molecule type" value="Genomic_DNA"/>
</dbReference>
<comment type="caution">
    <text evidence="2">The sequence shown here is derived from an EMBL/GenBank/DDBJ whole genome shotgun (WGS) entry which is preliminary data.</text>
</comment>
<dbReference type="InterPro" id="IPR010982">
    <property type="entry name" value="Lambda_DNA-bd_dom_sf"/>
</dbReference>
<keyword evidence="3" id="KW-1185">Reference proteome</keyword>
<name>A0A8J3VBB1_9ACTN</name>
<dbReference type="AlphaFoldDB" id="A0A8J3VBB1"/>
<dbReference type="SUPFAM" id="SSF47413">
    <property type="entry name" value="lambda repressor-like DNA-binding domains"/>
    <property type="match status" value="1"/>
</dbReference>
<dbReference type="Proteomes" id="UP000605992">
    <property type="component" value="Unassembled WGS sequence"/>
</dbReference>
<dbReference type="PROSITE" id="PS50943">
    <property type="entry name" value="HTH_CROC1"/>
    <property type="match status" value="1"/>
</dbReference>
<dbReference type="GO" id="GO:0003677">
    <property type="term" value="F:DNA binding"/>
    <property type="evidence" value="ECO:0007669"/>
    <property type="project" value="InterPro"/>
</dbReference>
<reference evidence="2" key="1">
    <citation type="submission" date="2021-01" db="EMBL/GenBank/DDBJ databases">
        <title>Whole genome shotgun sequence of Planotetraspora thailandica NBRC 104271.</title>
        <authorList>
            <person name="Komaki H."/>
            <person name="Tamura T."/>
        </authorList>
    </citation>
    <scope>NUCLEOTIDE SEQUENCE</scope>
    <source>
        <strain evidence="2">NBRC 104271</strain>
    </source>
</reference>
<accession>A0A8J3VBB1</accession>
<evidence type="ECO:0000313" key="3">
    <source>
        <dbReference type="Proteomes" id="UP000605992"/>
    </source>
</evidence>
<feature type="domain" description="HTH cro/C1-type" evidence="1">
    <location>
        <begin position="21"/>
        <end position="74"/>
    </location>
</feature>
<evidence type="ECO:0000313" key="2">
    <source>
        <dbReference type="EMBL" id="GII57884.1"/>
    </source>
</evidence>
<dbReference type="CDD" id="cd00093">
    <property type="entry name" value="HTH_XRE"/>
    <property type="match status" value="1"/>
</dbReference>
<organism evidence="2 3">
    <name type="scientific">Planotetraspora thailandica</name>
    <dbReference type="NCBI Taxonomy" id="487172"/>
    <lineage>
        <taxon>Bacteria</taxon>
        <taxon>Bacillati</taxon>
        <taxon>Actinomycetota</taxon>
        <taxon>Actinomycetes</taxon>
        <taxon>Streptosporangiales</taxon>
        <taxon>Streptosporangiaceae</taxon>
        <taxon>Planotetraspora</taxon>
    </lineage>
</organism>
<dbReference type="RefSeq" id="WP_203947998.1">
    <property type="nucleotide sequence ID" value="NZ_BOOR01000056.1"/>
</dbReference>
<sequence>MVRPPLTPSERERGERFGMLLRQARGERSMVDIAAAAGVSAETLRKIETGRAPTPAFFTVAALASALGMSLDELAAACVVGADCQEQQLSA</sequence>
<proteinExistence type="predicted"/>
<dbReference type="InterPro" id="IPR001387">
    <property type="entry name" value="Cro/C1-type_HTH"/>
</dbReference>
<gene>
    <name evidence="2" type="ORF">Pth03_62730</name>
</gene>
<protein>
    <submittedName>
        <fullName evidence="2">Transcriptional regulator</fullName>
    </submittedName>
</protein>
<dbReference type="Pfam" id="PF13560">
    <property type="entry name" value="HTH_31"/>
    <property type="match status" value="1"/>
</dbReference>
<evidence type="ECO:0000259" key="1">
    <source>
        <dbReference type="PROSITE" id="PS50943"/>
    </source>
</evidence>
<dbReference type="Gene3D" id="1.10.260.40">
    <property type="entry name" value="lambda repressor-like DNA-binding domains"/>
    <property type="match status" value="1"/>
</dbReference>
<dbReference type="SMART" id="SM00530">
    <property type="entry name" value="HTH_XRE"/>
    <property type="match status" value="1"/>
</dbReference>